<sequence length="131" mass="15285">MDNQGFISVEFLFSLFIILIVATGLLVYSQNTMNSSLNMESNFNHRLILDNVAHTISEVESNGEFYSRYLKLPTTDKYYVLTLEKNKLTIEYDDKKGEEFIPFIDAYSTYKMYPGRIYVIEKTHEGKILIK</sequence>
<dbReference type="EMBL" id="SUTF01000011">
    <property type="protein sequence ID" value="MBE6511250.1"/>
    <property type="molecule type" value="Genomic_DNA"/>
</dbReference>
<feature type="transmembrane region" description="Helical" evidence="1">
    <location>
        <begin position="6"/>
        <end position="28"/>
    </location>
</feature>
<reference evidence="2" key="1">
    <citation type="submission" date="2019-04" db="EMBL/GenBank/DDBJ databases">
        <title>Evolution of Biomass-Degrading Anaerobic Consortia Revealed by Metagenomics.</title>
        <authorList>
            <person name="Peng X."/>
        </authorList>
    </citation>
    <scope>NUCLEOTIDE SEQUENCE</scope>
    <source>
        <strain evidence="2">SIG13</strain>
    </source>
</reference>
<keyword evidence="1" id="KW-0812">Transmembrane</keyword>
<comment type="caution">
    <text evidence="2">The sequence shown here is derived from an EMBL/GenBank/DDBJ whole genome shotgun (WGS) entry which is preliminary data.</text>
</comment>
<accession>A0A8T3VMW7</accession>
<protein>
    <submittedName>
        <fullName evidence="2">Uncharacterized protein</fullName>
    </submittedName>
</protein>
<gene>
    <name evidence="2" type="ORF">E7Z74_08360</name>
</gene>
<name>A0A8T3VMW7_9EURY</name>
<evidence type="ECO:0000256" key="1">
    <source>
        <dbReference type="SAM" id="Phobius"/>
    </source>
</evidence>
<keyword evidence="1" id="KW-1133">Transmembrane helix</keyword>
<dbReference type="Proteomes" id="UP000713479">
    <property type="component" value="Unassembled WGS sequence"/>
</dbReference>
<keyword evidence="1" id="KW-0472">Membrane</keyword>
<dbReference type="AlphaFoldDB" id="A0A8T3VMW7"/>
<organism evidence="2 3">
    <name type="scientific">Methanobrevibacter millerae</name>
    <dbReference type="NCBI Taxonomy" id="230361"/>
    <lineage>
        <taxon>Archaea</taxon>
        <taxon>Methanobacteriati</taxon>
        <taxon>Methanobacteriota</taxon>
        <taxon>Methanomada group</taxon>
        <taxon>Methanobacteria</taxon>
        <taxon>Methanobacteriales</taxon>
        <taxon>Methanobacteriaceae</taxon>
        <taxon>Methanobrevibacter</taxon>
    </lineage>
</organism>
<proteinExistence type="predicted"/>
<evidence type="ECO:0000313" key="2">
    <source>
        <dbReference type="EMBL" id="MBE6511250.1"/>
    </source>
</evidence>
<evidence type="ECO:0000313" key="3">
    <source>
        <dbReference type="Proteomes" id="UP000713479"/>
    </source>
</evidence>